<gene>
    <name evidence="4" type="ORF">GM535_11490</name>
</gene>
<evidence type="ECO:0000313" key="4">
    <source>
        <dbReference type="EMBL" id="MTV77850.1"/>
    </source>
</evidence>
<keyword evidence="2" id="KW-0406">Ion transport</keyword>
<evidence type="ECO:0000313" key="5">
    <source>
        <dbReference type="Proteomes" id="UP000729182"/>
    </source>
</evidence>
<feature type="non-terminal residue" evidence="4">
    <location>
        <position position="111"/>
    </location>
</feature>
<dbReference type="InterPro" id="IPR004100">
    <property type="entry name" value="ATPase_F1/V1/A1_a/bsu_N"/>
</dbReference>
<feature type="domain" description="ATPase F1/V1/A1 complex alpha/beta subunit N-terminal" evidence="3">
    <location>
        <begin position="11"/>
        <end position="75"/>
    </location>
</feature>
<dbReference type="Proteomes" id="UP000729182">
    <property type="component" value="Unassembled WGS sequence"/>
</dbReference>
<dbReference type="GO" id="GO:1902600">
    <property type="term" value="P:proton transmembrane transport"/>
    <property type="evidence" value="ECO:0007669"/>
    <property type="project" value="InterPro"/>
</dbReference>
<name>A0AAW9W7F6_STREE</name>
<reference evidence="4" key="1">
    <citation type="submission" date="2019-11" db="EMBL/GenBank/DDBJ databases">
        <title>Growth characteristics of pneumococcus vary with the chemical composition of the capsule and with environmental conditions.</title>
        <authorList>
            <person name="Tothpal A."/>
            <person name="Desobry K."/>
            <person name="Joshi S."/>
            <person name="Wyllie A.L."/>
            <person name="Weinberger D.M."/>
        </authorList>
    </citation>
    <scope>NUCLEOTIDE SEQUENCE</scope>
    <source>
        <strain evidence="4">Pnumococcus10A</strain>
    </source>
</reference>
<dbReference type="Pfam" id="PF02874">
    <property type="entry name" value="ATP-synt_ab_N"/>
    <property type="match status" value="1"/>
</dbReference>
<sequence>MSVIKEYRTASEVVGPLMIVEQVNNVSYNELVEIQLHNGEIRRGQVLEIHEDKAMVQLFEGSSGINLEKSKIRFAGHALELAVSEDMVGRIFNGMGKPIDGGPDLIPEKYL</sequence>
<dbReference type="EMBL" id="WNHN01000143">
    <property type="protein sequence ID" value="MTV77850.1"/>
    <property type="molecule type" value="Genomic_DNA"/>
</dbReference>
<evidence type="ECO:0000256" key="2">
    <source>
        <dbReference type="ARBA" id="ARBA00023065"/>
    </source>
</evidence>
<protein>
    <submittedName>
        <fullName evidence="4">V-type ATP synthase subunit B</fullName>
    </submittedName>
</protein>
<dbReference type="Gene3D" id="3.40.50.12240">
    <property type="match status" value="1"/>
</dbReference>
<dbReference type="InterPro" id="IPR022879">
    <property type="entry name" value="V-ATPase_su_B/beta"/>
</dbReference>
<dbReference type="PANTHER" id="PTHR43389">
    <property type="entry name" value="V-TYPE PROTON ATPASE SUBUNIT B"/>
    <property type="match status" value="1"/>
</dbReference>
<keyword evidence="1" id="KW-0813">Transport</keyword>
<organism evidence="4 5">
    <name type="scientific">Streptococcus pneumoniae</name>
    <dbReference type="NCBI Taxonomy" id="1313"/>
    <lineage>
        <taxon>Bacteria</taxon>
        <taxon>Bacillati</taxon>
        <taxon>Bacillota</taxon>
        <taxon>Bacilli</taxon>
        <taxon>Lactobacillales</taxon>
        <taxon>Streptococcaceae</taxon>
        <taxon>Streptococcus</taxon>
    </lineage>
</organism>
<dbReference type="AlphaFoldDB" id="A0AAW9W7F6"/>
<dbReference type="PANTHER" id="PTHR43389:SF4">
    <property type="entry name" value="V-TYPE PROTON ATPASE SUBUNIT B"/>
    <property type="match status" value="1"/>
</dbReference>
<dbReference type="GO" id="GO:0046034">
    <property type="term" value="P:ATP metabolic process"/>
    <property type="evidence" value="ECO:0007669"/>
    <property type="project" value="InterPro"/>
</dbReference>
<accession>A0AAW9W7F6</accession>
<proteinExistence type="predicted"/>
<evidence type="ECO:0000256" key="1">
    <source>
        <dbReference type="ARBA" id="ARBA00022448"/>
    </source>
</evidence>
<dbReference type="CDD" id="cd18118">
    <property type="entry name" value="ATP-synt_V_A-type_beta_N"/>
    <property type="match status" value="1"/>
</dbReference>
<evidence type="ECO:0000259" key="3">
    <source>
        <dbReference type="Pfam" id="PF02874"/>
    </source>
</evidence>
<comment type="caution">
    <text evidence="4">The sequence shown here is derived from an EMBL/GenBank/DDBJ whole genome shotgun (WGS) entry which is preliminary data.</text>
</comment>